<sequence length="194" mass="21198">MTKVSLPSFSDLTGKILIACPQLAETIFGQSVVYLCDYSKEEGTLGVIINKRFPNLVIEDLFKQFGITLQEQSPALFLGQGGPVDPSHGFILHSLDWSGEMGGYKSGPACLTANLDILRDLVANRGPRHSMMVLGHAAWAPGQLEEEIFHNNYWFLAQATEELIFKTDPNLMWEKALASLGISPSSLSLQSGEG</sequence>
<dbReference type="InterPro" id="IPR003774">
    <property type="entry name" value="AlgH-like"/>
</dbReference>
<dbReference type="SUPFAM" id="SSF143456">
    <property type="entry name" value="VC0467-like"/>
    <property type="match status" value="1"/>
</dbReference>
<dbReference type="EMBL" id="CP047652">
    <property type="protein sequence ID" value="QHI95003.1"/>
    <property type="molecule type" value="Genomic_DNA"/>
</dbReference>
<dbReference type="PANTHER" id="PTHR30327:SF1">
    <property type="entry name" value="UPF0301 PROTEIN YQGE"/>
    <property type="match status" value="1"/>
</dbReference>
<keyword evidence="4" id="KW-1185">Reference proteome</keyword>
<reference evidence="3 4" key="1">
    <citation type="submission" date="2020-01" db="EMBL/GenBank/DDBJ databases">
        <title>Genome sequencing of strain KACC 21507.</title>
        <authorList>
            <person name="Heo J."/>
            <person name="Kim S.-J."/>
            <person name="Kim J.-S."/>
            <person name="Hong S.-B."/>
            <person name="Kwon S.-W."/>
        </authorList>
    </citation>
    <scope>NUCLEOTIDE SEQUENCE [LARGE SCALE GENOMIC DNA]</scope>
    <source>
        <strain evidence="3 4">KACC 21507</strain>
    </source>
</reference>
<dbReference type="AlphaFoldDB" id="A0A6P1NBW4"/>
<dbReference type="GO" id="GO:0005829">
    <property type="term" value="C:cytosol"/>
    <property type="evidence" value="ECO:0007669"/>
    <property type="project" value="TreeGrafter"/>
</dbReference>
<dbReference type="PANTHER" id="PTHR30327">
    <property type="entry name" value="UNCHARACTERIZED PROTEIN YQGE"/>
    <property type="match status" value="1"/>
</dbReference>
<evidence type="ECO:0000256" key="2">
    <source>
        <dbReference type="HAMAP-Rule" id="MF_00758"/>
    </source>
</evidence>
<evidence type="ECO:0000256" key="1">
    <source>
        <dbReference type="ARBA" id="ARBA00009600"/>
    </source>
</evidence>
<comment type="similarity">
    <text evidence="1 2">Belongs to the UPF0301 (AlgH) family.</text>
</comment>
<name>A0A6P1NBW4_9PROT</name>
<protein>
    <recommendedName>
        <fullName evidence="2">UPF0301 protein GT348_00520</fullName>
    </recommendedName>
</protein>
<organism evidence="3 4">
    <name type="scientific">Aristophania vespae</name>
    <dbReference type="NCBI Taxonomy" id="2697033"/>
    <lineage>
        <taxon>Bacteria</taxon>
        <taxon>Pseudomonadati</taxon>
        <taxon>Pseudomonadota</taxon>
        <taxon>Alphaproteobacteria</taxon>
        <taxon>Acetobacterales</taxon>
        <taxon>Acetobacteraceae</taxon>
        <taxon>Aristophania</taxon>
    </lineage>
</organism>
<dbReference type="Proteomes" id="UP000463975">
    <property type="component" value="Chromosome"/>
</dbReference>
<dbReference type="RefSeq" id="WP_160618081.1">
    <property type="nucleotide sequence ID" value="NZ_CP047652.1"/>
</dbReference>
<proteinExistence type="inferred from homology"/>
<dbReference type="Gene3D" id="3.40.1740.10">
    <property type="entry name" value="VC0467-like"/>
    <property type="match status" value="1"/>
</dbReference>
<accession>A0A6P1NBW4</accession>
<dbReference type="Pfam" id="PF02622">
    <property type="entry name" value="DUF179"/>
    <property type="match status" value="1"/>
</dbReference>
<evidence type="ECO:0000313" key="3">
    <source>
        <dbReference type="EMBL" id="QHI95003.1"/>
    </source>
</evidence>
<evidence type="ECO:0000313" key="4">
    <source>
        <dbReference type="Proteomes" id="UP000463975"/>
    </source>
</evidence>
<dbReference type="KEGG" id="bomb:GT348_00520"/>
<gene>
    <name evidence="3" type="ORF">GT348_00520</name>
</gene>
<dbReference type="HAMAP" id="MF_00758">
    <property type="entry name" value="UPF0301"/>
    <property type="match status" value="1"/>
</dbReference>